<evidence type="ECO:0000256" key="4">
    <source>
        <dbReference type="ARBA" id="ARBA00023125"/>
    </source>
</evidence>
<dbReference type="FunFam" id="3.40.50.2300:FF:000001">
    <property type="entry name" value="DNA-binding response regulator PhoB"/>
    <property type="match status" value="1"/>
</dbReference>
<keyword evidence="5" id="KW-0804">Transcription</keyword>
<dbReference type="InterPro" id="IPR036388">
    <property type="entry name" value="WH-like_DNA-bd_sf"/>
</dbReference>
<gene>
    <name evidence="10" type="ordered locus">HCH_04338</name>
</gene>
<dbReference type="PROSITE" id="PS51755">
    <property type="entry name" value="OMPR_PHOB"/>
    <property type="match status" value="1"/>
</dbReference>
<evidence type="ECO:0000256" key="6">
    <source>
        <dbReference type="PROSITE-ProRule" id="PRU00169"/>
    </source>
</evidence>
<name>Q2SE80_HAHCH</name>
<evidence type="ECO:0000259" key="8">
    <source>
        <dbReference type="PROSITE" id="PS50110"/>
    </source>
</evidence>
<evidence type="ECO:0000313" key="10">
    <source>
        <dbReference type="EMBL" id="ABC31044.1"/>
    </source>
</evidence>
<accession>Q2SE80</accession>
<dbReference type="InterPro" id="IPR011006">
    <property type="entry name" value="CheY-like_superfamily"/>
</dbReference>
<keyword evidence="4 7" id="KW-0238">DNA-binding</keyword>
<proteinExistence type="predicted"/>
<keyword evidence="11" id="KW-1185">Reference proteome</keyword>
<evidence type="ECO:0000256" key="1">
    <source>
        <dbReference type="ARBA" id="ARBA00022553"/>
    </source>
</evidence>
<feature type="domain" description="OmpR/PhoB-type" evidence="9">
    <location>
        <begin position="123"/>
        <end position="220"/>
    </location>
</feature>
<dbReference type="STRING" id="349521.HCH_04338"/>
<dbReference type="AlphaFoldDB" id="Q2SE80"/>
<dbReference type="CDD" id="cd17574">
    <property type="entry name" value="REC_OmpR"/>
    <property type="match status" value="1"/>
</dbReference>
<evidence type="ECO:0000259" key="9">
    <source>
        <dbReference type="PROSITE" id="PS51755"/>
    </source>
</evidence>
<protein>
    <submittedName>
        <fullName evidence="10">Response regulator consisting of a CheY-like receiver domain and a winged-helix DNA-binding domain</fullName>
    </submittedName>
</protein>
<dbReference type="Pfam" id="PF00486">
    <property type="entry name" value="Trans_reg_C"/>
    <property type="match status" value="1"/>
</dbReference>
<dbReference type="GO" id="GO:0005829">
    <property type="term" value="C:cytosol"/>
    <property type="evidence" value="ECO:0007669"/>
    <property type="project" value="TreeGrafter"/>
</dbReference>
<evidence type="ECO:0000256" key="7">
    <source>
        <dbReference type="PROSITE-ProRule" id="PRU01091"/>
    </source>
</evidence>
<dbReference type="SUPFAM" id="SSF52172">
    <property type="entry name" value="CheY-like"/>
    <property type="match status" value="1"/>
</dbReference>
<dbReference type="HOGENOM" id="CLU_000445_30_1_6"/>
<dbReference type="InterPro" id="IPR001867">
    <property type="entry name" value="OmpR/PhoB-type_DNA-bd"/>
</dbReference>
<dbReference type="eggNOG" id="COG0745">
    <property type="taxonomic scope" value="Bacteria"/>
</dbReference>
<evidence type="ECO:0000256" key="3">
    <source>
        <dbReference type="ARBA" id="ARBA00023015"/>
    </source>
</evidence>
<evidence type="ECO:0000313" key="11">
    <source>
        <dbReference type="Proteomes" id="UP000000238"/>
    </source>
</evidence>
<keyword evidence="1 6" id="KW-0597">Phosphoprotein</keyword>
<organism evidence="10 11">
    <name type="scientific">Hahella chejuensis (strain KCTC 2396)</name>
    <dbReference type="NCBI Taxonomy" id="349521"/>
    <lineage>
        <taxon>Bacteria</taxon>
        <taxon>Pseudomonadati</taxon>
        <taxon>Pseudomonadota</taxon>
        <taxon>Gammaproteobacteria</taxon>
        <taxon>Oceanospirillales</taxon>
        <taxon>Hahellaceae</taxon>
        <taxon>Hahella</taxon>
    </lineage>
</organism>
<dbReference type="Proteomes" id="UP000000238">
    <property type="component" value="Chromosome"/>
</dbReference>
<dbReference type="InterPro" id="IPR016032">
    <property type="entry name" value="Sig_transdc_resp-reg_C-effctor"/>
</dbReference>
<dbReference type="Gene3D" id="1.10.10.10">
    <property type="entry name" value="Winged helix-like DNA-binding domain superfamily/Winged helix DNA-binding domain"/>
    <property type="match status" value="1"/>
</dbReference>
<dbReference type="Pfam" id="PF00072">
    <property type="entry name" value="Response_reg"/>
    <property type="match status" value="1"/>
</dbReference>
<dbReference type="PANTHER" id="PTHR48111">
    <property type="entry name" value="REGULATOR OF RPOS"/>
    <property type="match status" value="1"/>
</dbReference>
<dbReference type="SMART" id="SM00448">
    <property type="entry name" value="REC"/>
    <property type="match status" value="1"/>
</dbReference>
<dbReference type="Gene3D" id="3.40.50.2300">
    <property type="match status" value="1"/>
</dbReference>
<keyword evidence="3" id="KW-0805">Transcription regulation</keyword>
<feature type="modified residue" description="4-aspartylphosphate" evidence="6">
    <location>
        <position position="51"/>
    </location>
</feature>
<evidence type="ECO:0000256" key="5">
    <source>
        <dbReference type="ARBA" id="ARBA00023163"/>
    </source>
</evidence>
<dbReference type="CDD" id="cd00383">
    <property type="entry name" value="trans_reg_C"/>
    <property type="match status" value="1"/>
</dbReference>
<dbReference type="InterPro" id="IPR001789">
    <property type="entry name" value="Sig_transdc_resp-reg_receiver"/>
</dbReference>
<dbReference type="InterPro" id="IPR039420">
    <property type="entry name" value="WalR-like"/>
</dbReference>
<dbReference type="GO" id="GO:0006355">
    <property type="term" value="P:regulation of DNA-templated transcription"/>
    <property type="evidence" value="ECO:0007669"/>
    <property type="project" value="InterPro"/>
</dbReference>
<evidence type="ECO:0000256" key="2">
    <source>
        <dbReference type="ARBA" id="ARBA00023012"/>
    </source>
</evidence>
<reference evidence="10 11" key="1">
    <citation type="journal article" date="2005" name="Nucleic Acids Res.">
        <title>Genomic blueprint of Hahella chejuensis, a marine microbe producing an algicidal agent.</title>
        <authorList>
            <person name="Jeong H."/>
            <person name="Yim J.H."/>
            <person name="Lee C."/>
            <person name="Choi S.-H."/>
            <person name="Park Y.K."/>
            <person name="Yoon S.H."/>
            <person name="Hur C.-G."/>
            <person name="Kang H.-Y."/>
            <person name="Kim D."/>
            <person name="Lee H.H."/>
            <person name="Park K.H."/>
            <person name="Park S.-H."/>
            <person name="Park H.-S."/>
            <person name="Lee H.K."/>
            <person name="Oh T.K."/>
            <person name="Kim J.F."/>
        </authorList>
    </citation>
    <scope>NUCLEOTIDE SEQUENCE [LARGE SCALE GENOMIC DNA]</scope>
    <source>
        <strain evidence="10 11">KCTC 2396</strain>
    </source>
</reference>
<feature type="DNA-binding region" description="OmpR/PhoB-type" evidence="7">
    <location>
        <begin position="123"/>
        <end position="220"/>
    </location>
</feature>
<dbReference type="GO" id="GO:0000156">
    <property type="term" value="F:phosphorelay response regulator activity"/>
    <property type="evidence" value="ECO:0007669"/>
    <property type="project" value="TreeGrafter"/>
</dbReference>
<dbReference type="OrthoDB" id="9802426at2"/>
<keyword evidence="2" id="KW-0902">Two-component regulatory system</keyword>
<dbReference type="GO" id="GO:0032993">
    <property type="term" value="C:protein-DNA complex"/>
    <property type="evidence" value="ECO:0007669"/>
    <property type="project" value="TreeGrafter"/>
</dbReference>
<sequence>MRILIIEDDRHLAAAIADYLELQQAECDFAFNGTAGLQRAARDRFDAIILDLMLPKMNGFDLCAELRRQGIYTPVLMLTACDTDEEQLQGFRSGVDDYVAKPCPMPLLWARLQALARRASKQGETLRVGPLEIRLGEHRVMREGHEIRLTPTGWKLLVTLMRRSPDVVSREELETAAWPGGDVDPGNFNVQLHQLRKAVDKPFAQALIHTVVGVGVCIREDGA</sequence>
<dbReference type="EMBL" id="CP000155">
    <property type="protein sequence ID" value="ABC31044.1"/>
    <property type="molecule type" value="Genomic_DNA"/>
</dbReference>
<dbReference type="SMART" id="SM00862">
    <property type="entry name" value="Trans_reg_C"/>
    <property type="match status" value="1"/>
</dbReference>
<dbReference type="PROSITE" id="PS50110">
    <property type="entry name" value="RESPONSE_REGULATORY"/>
    <property type="match status" value="1"/>
</dbReference>
<dbReference type="KEGG" id="hch:HCH_04338"/>
<dbReference type="PANTHER" id="PTHR48111:SF22">
    <property type="entry name" value="REGULATOR OF RPOS"/>
    <property type="match status" value="1"/>
</dbReference>
<dbReference type="SUPFAM" id="SSF46894">
    <property type="entry name" value="C-terminal effector domain of the bipartite response regulators"/>
    <property type="match status" value="1"/>
</dbReference>
<dbReference type="GO" id="GO:0000976">
    <property type="term" value="F:transcription cis-regulatory region binding"/>
    <property type="evidence" value="ECO:0007669"/>
    <property type="project" value="TreeGrafter"/>
</dbReference>
<feature type="domain" description="Response regulatory" evidence="8">
    <location>
        <begin position="2"/>
        <end position="116"/>
    </location>
</feature>
<dbReference type="RefSeq" id="WP_011398111.1">
    <property type="nucleotide sequence ID" value="NC_007645.1"/>
</dbReference>